<dbReference type="Pfam" id="PF01535">
    <property type="entry name" value="PPR"/>
    <property type="match status" value="1"/>
</dbReference>
<dbReference type="SUPFAM" id="SSF48452">
    <property type="entry name" value="TPR-like"/>
    <property type="match status" value="1"/>
</dbReference>
<dbReference type="InterPro" id="IPR002885">
    <property type="entry name" value="PPR_rpt"/>
</dbReference>
<feature type="repeat" description="PPR" evidence="2">
    <location>
        <begin position="206"/>
        <end position="240"/>
    </location>
</feature>
<keyword evidence="4" id="KW-1185">Reference proteome</keyword>
<dbReference type="EMBL" id="JAOPGA020000108">
    <property type="protein sequence ID" value="KAL0476821.1"/>
    <property type="molecule type" value="Genomic_DNA"/>
</dbReference>
<dbReference type="PANTHER" id="PTHR47447:SF17">
    <property type="entry name" value="OS12G0638900 PROTEIN"/>
    <property type="match status" value="1"/>
</dbReference>
<dbReference type="AlphaFoldDB" id="A0AAW2YJ33"/>
<evidence type="ECO:0000313" key="4">
    <source>
        <dbReference type="Proteomes" id="UP001431209"/>
    </source>
</evidence>
<dbReference type="InterPro" id="IPR011990">
    <property type="entry name" value="TPR-like_helical_dom_sf"/>
</dbReference>
<feature type="repeat" description="PPR" evidence="2">
    <location>
        <begin position="338"/>
        <end position="372"/>
    </location>
</feature>
<proteinExistence type="predicted"/>
<evidence type="ECO:0000256" key="1">
    <source>
        <dbReference type="ARBA" id="ARBA00022737"/>
    </source>
</evidence>
<name>A0AAW2YJ33_9EUKA</name>
<dbReference type="Pfam" id="PF13041">
    <property type="entry name" value="PPR_2"/>
    <property type="match status" value="2"/>
</dbReference>
<dbReference type="Gene3D" id="1.25.40.10">
    <property type="entry name" value="Tetratricopeptide repeat domain"/>
    <property type="match status" value="3"/>
</dbReference>
<accession>A0AAW2YJ33</accession>
<feature type="repeat" description="PPR" evidence="2">
    <location>
        <begin position="373"/>
        <end position="407"/>
    </location>
</feature>
<dbReference type="PANTHER" id="PTHR47447">
    <property type="entry name" value="OS03G0856100 PROTEIN"/>
    <property type="match status" value="1"/>
</dbReference>
<organism evidence="3 4">
    <name type="scientific">Acrasis kona</name>
    <dbReference type="NCBI Taxonomy" id="1008807"/>
    <lineage>
        <taxon>Eukaryota</taxon>
        <taxon>Discoba</taxon>
        <taxon>Heterolobosea</taxon>
        <taxon>Tetramitia</taxon>
        <taxon>Eutetramitia</taxon>
        <taxon>Acrasidae</taxon>
        <taxon>Acrasis</taxon>
    </lineage>
</organism>
<gene>
    <name evidence="3" type="ORF">AKO1_005677</name>
</gene>
<protein>
    <submittedName>
        <fullName evidence="3">Pentatricopeptide repeat-containing protein</fullName>
    </submittedName>
</protein>
<comment type="caution">
    <text evidence="3">The sequence shown here is derived from an EMBL/GenBank/DDBJ whole genome shotgun (WGS) entry which is preliminary data.</text>
</comment>
<evidence type="ECO:0000256" key="2">
    <source>
        <dbReference type="PROSITE-ProRule" id="PRU00708"/>
    </source>
</evidence>
<keyword evidence="1" id="KW-0677">Repeat</keyword>
<sequence length="496" mass="57491">MLPFMLKHKVTGILVNSFISDPLRLFSISKCLKSRTHEDHTKPLSGTNPEVFNYNLLLKSIRDEDEATSKELLRILAQQQKHLQVDRKEFKKFTKHIGDLLPITDRYIVTLSEDEPHIGSQLWDIIFRICCEVENDQRALVTLKNMRAAQMGPTKETFINIMRMSKNGRTKFTQKIIDNSSLVSVIDPPFTNLFFNTLSNNRVKIKDVHWNAVLNKYCVDGDFENAQIIVKYMSQSGYAPQPFAHSQIMNFYKQSGKLKECREYFENLPNKQKNDNLYMFYLKTLSTAEAVDHLDTMNESGRMPSNAMYTYVINECLDANMVKKAQTLVNSIPDNVMNIVLWNVKIKVYCASSLTQQAIEILDEMASKGCHPNNISFTVIIRKCISGKRFDVAHQMFERLSKQGIELDGVLWSHLILLHCRQNSLEDALRVYNKMIKKHIKPNSMTLTFMINHCISHSRLDIAEKLVNDIKKFRIRDDEKLNRSVDEFYLTLQNKS</sequence>
<dbReference type="PROSITE" id="PS51375">
    <property type="entry name" value="PPR"/>
    <property type="match status" value="4"/>
</dbReference>
<dbReference type="NCBIfam" id="TIGR00756">
    <property type="entry name" value="PPR"/>
    <property type="match status" value="3"/>
</dbReference>
<feature type="repeat" description="PPR" evidence="2">
    <location>
        <begin position="408"/>
        <end position="442"/>
    </location>
</feature>
<evidence type="ECO:0000313" key="3">
    <source>
        <dbReference type="EMBL" id="KAL0476821.1"/>
    </source>
</evidence>
<reference evidence="3 4" key="1">
    <citation type="submission" date="2024-03" db="EMBL/GenBank/DDBJ databases">
        <title>The Acrasis kona genome and developmental transcriptomes reveal deep origins of eukaryotic multicellular pathways.</title>
        <authorList>
            <person name="Sheikh S."/>
            <person name="Fu C.-J."/>
            <person name="Brown M.W."/>
            <person name="Baldauf S.L."/>
        </authorList>
    </citation>
    <scope>NUCLEOTIDE SEQUENCE [LARGE SCALE GENOMIC DNA]</scope>
    <source>
        <strain evidence="3 4">ATCC MYA-3509</strain>
    </source>
</reference>
<dbReference type="Proteomes" id="UP001431209">
    <property type="component" value="Unassembled WGS sequence"/>
</dbReference>